<gene>
    <name evidence="1" type="ORF">CHO01_11220</name>
    <name evidence="2" type="ORF">HNR08_002268</name>
</gene>
<reference evidence="2 4" key="2">
    <citation type="submission" date="2020-08" db="EMBL/GenBank/DDBJ databases">
        <title>Sequencing the genomes of 1000 actinobacteria strains.</title>
        <authorList>
            <person name="Klenk H.-P."/>
        </authorList>
    </citation>
    <scope>NUCLEOTIDE SEQUENCE [LARGE SCALE GENOMIC DNA]</scope>
    <source>
        <strain evidence="2 4">DSM 9581</strain>
    </source>
</reference>
<sequence length="104" mass="11212">MPHHDELPRLTALDDATLARARTVTVHSPDSSREGDLVWTLTVSDGAGTPLGRDRLTAPDWPTPLGDLIAPHLDVAGLRVVGRWRTDLGDDDLPRHAARVEPGG</sequence>
<evidence type="ECO:0000313" key="3">
    <source>
        <dbReference type="Proteomes" id="UP000321723"/>
    </source>
</evidence>
<accession>A0A511F9R9</accession>
<dbReference type="Proteomes" id="UP000564629">
    <property type="component" value="Unassembled WGS sequence"/>
</dbReference>
<protein>
    <submittedName>
        <fullName evidence="1">Uncharacterized protein</fullName>
    </submittedName>
</protein>
<keyword evidence="3" id="KW-1185">Reference proteome</keyword>
<organism evidence="1 3">
    <name type="scientific">Cellulomonas hominis</name>
    <dbReference type="NCBI Taxonomy" id="156981"/>
    <lineage>
        <taxon>Bacteria</taxon>
        <taxon>Bacillati</taxon>
        <taxon>Actinomycetota</taxon>
        <taxon>Actinomycetes</taxon>
        <taxon>Micrococcales</taxon>
        <taxon>Cellulomonadaceae</taxon>
        <taxon>Cellulomonas</taxon>
    </lineage>
</organism>
<dbReference type="EMBL" id="JACHDN010000001">
    <property type="protein sequence ID" value="MBB5473532.1"/>
    <property type="molecule type" value="Genomic_DNA"/>
</dbReference>
<dbReference type="Proteomes" id="UP000321723">
    <property type="component" value="Unassembled WGS sequence"/>
</dbReference>
<dbReference type="EMBL" id="BJVQ01000009">
    <property type="protein sequence ID" value="GEL46006.1"/>
    <property type="molecule type" value="Genomic_DNA"/>
</dbReference>
<evidence type="ECO:0000313" key="2">
    <source>
        <dbReference type="EMBL" id="MBB5473532.1"/>
    </source>
</evidence>
<evidence type="ECO:0000313" key="4">
    <source>
        <dbReference type="Proteomes" id="UP000564629"/>
    </source>
</evidence>
<comment type="caution">
    <text evidence="1">The sequence shown here is derived from an EMBL/GenBank/DDBJ whole genome shotgun (WGS) entry which is preliminary data.</text>
</comment>
<name>A0A511F9R9_9CELL</name>
<dbReference type="OrthoDB" id="5145509at2"/>
<proteinExistence type="predicted"/>
<dbReference type="AlphaFoldDB" id="A0A511F9R9"/>
<dbReference type="RefSeq" id="WP_146834846.1">
    <property type="nucleotide sequence ID" value="NZ_BJVQ01000009.1"/>
</dbReference>
<evidence type="ECO:0000313" key="1">
    <source>
        <dbReference type="EMBL" id="GEL46006.1"/>
    </source>
</evidence>
<reference evidence="1 3" key="1">
    <citation type="submission" date="2019-07" db="EMBL/GenBank/DDBJ databases">
        <title>Whole genome shotgun sequence of Cellulomonas hominis NBRC 16055.</title>
        <authorList>
            <person name="Hosoyama A."/>
            <person name="Uohara A."/>
            <person name="Ohji S."/>
            <person name="Ichikawa N."/>
        </authorList>
    </citation>
    <scope>NUCLEOTIDE SEQUENCE [LARGE SCALE GENOMIC DNA]</scope>
    <source>
        <strain evidence="1 3">NBRC 16055</strain>
    </source>
</reference>